<dbReference type="Proteomes" id="UP001329430">
    <property type="component" value="Chromosome 7"/>
</dbReference>
<dbReference type="EMBL" id="JAVRBK010000007">
    <property type="protein sequence ID" value="KAK5640899.1"/>
    <property type="molecule type" value="Genomic_DNA"/>
</dbReference>
<accession>A0AAN7V6U1</accession>
<evidence type="ECO:0000256" key="2">
    <source>
        <dbReference type="ARBA" id="ARBA00022448"/>
    </source>
</evidence>
<comment type="subcellular location">
    <subcellularLocation>
        <location evidence="1">Cell membrane</location>
        <topology evidence="1">Multi-pass membrane protein</topology>
    </subcellularLocation>
</comment>
<keyword evidence="5 10" id="KW-0812">Transmembrane</keyword>
<dbReference type="InterPro" id="IPR005828">
    <property type="entry name" value="MFS_sugar_transport-like"/>
</dbReference>
<feature type="transmembrane region" description="Helical" evidence="10">
    <location>
        <begin position="46"/>
        <end position="71"/>
    </location>
</feature>
<dbReference type="InterPro" id="IPR003663">
    <property type="entry name" value="Sugar/inositol_transpt"/>
</dbReference>
<organism evidence="12 13">
    <name type="scientific">Pyrocoelia pectoralis</name>
    <dbReference type="NCBI Taxonomy" id="417401"/>
    <lineage>
        <taxon>Eukaryota</taxon>
        <taxon>Metazoa</taxon>
        <taxon>Ecdysozoa</taxon>
        <taxon>Arthropoda</taxon>
        <taxon>Hexapoda</taxon>
        <taxon>Insecta</taxon>
        <taxon>Pterygota</taxon>
        <taxon>Neoptera</taxon>
        <taxon>Endopterygota</taxon>
        <taxon>Coleoptera</taxon>
        <taxon>Polyphaga</taxon>
        <taxon>Elateriformia</taxon>
        <taxon>Elateroidea</taxon>
        <taxon>Lampyridae</taxon>
        <taxon>Lampyrinae</taxon>
        <taxon>Pyrocoelia</taxon>
    </lineage>
</organism>
<evidence type="ECO:0000256" key="10">
    <source>
        <dbReference type="SAM" id="Phobius"/>
    </source>
</evidence>
<dbReference type="InterPro" id="IPR036259">
    <property type="entry name" value="MFS_trans_sf"/>
</dbReference>
<feature type="transmembrane region" description="Helical" evidence="10">
    <location>
        <begin position="227"/>
        <end position="249"/>
    </location>
</feature>
<keyword evidence="6 10" id="KW-1133">Transmembrane helix</keyword>
<feature type="transmembrane region" description="Helical" evidence="10">
    <location>
        <begin position="256"/>
        <end position="278"/>
    </location>
</feature>
<gene>
    <name evidence="12" type="ORF">RI129_009446</name>
</gene>
<evidence type="ECO:0000256" key="5">
    <source>
        <dbReference type="ARBA" id="ARBA00022692"/>
    </source>
</evidence>
<dbReference type="FunFam" id="1.20.1250.20:FF:000218">
    <property type="entry name" value="facilitated trehalose transporter Tret1"/>
    <property type="match status" value="1"/>
</dbReference>
<keyword evidence="3" id="KW-1003">Cell membrane</keyword>
<proteinExistence type="inferred from homology"/>
<feature type="transmembrane region" description="Helical" evidence="10">
    <location>
        <begin position="290"/>
        <end position="314"/>
    </location>
</feature>
<keyword evidence="13" id="KW-1185">Reference proteome</keyword>
<dbReference type="InterPro" id="IPR050549">
    <property type="entry name" value="MFS_Trehalose_Transporter"/>
</dbReference>
<evidence type="ECO:0000313" key="13">
    <source>
        <dbReference type="Proteomes" id="UP001329430"/>
    </source>
</evidence>
<feature type="transmembrane region" description="Helical" evidence="10">
    <location>
        <begin position="83"/>
        <end position="105"/>
    </location>
</feature>
<evidence type="ECO:0000256" key="1">
    <source>
        <dbReference type="ARBA" id="ARBA00004651"/>
    </source>
</evidence>
<dbReference type="PROSITE" id="PS00217">
    <property type="entry name" value="SUGAR_TRANSPORT_2"/>
    <property type="match status" value="1"/>
</dbReference>
<evidence type="ECO:0000256" key="6">
    <source>
        <dbReference type="ARBA" id="ARBA00022989"/>
    </source>
</evidence>
<evidence type="ECO:0000256" key="7">
    <source>
        <dbReference type="ARBA" id="ARBA00023136"/>
    </source>
</evidence>
<sequence length="406" mass="44868">MLALGVLATAVPAGYLADRFGIKKCAIASALPTLVFTVIVYFTRNIYWLCFARFLTGAAVGGVSVIGPMYMSEISDVALRGTLGSFFEFFIYAGVFFVSVCGAYVTYRTLTLIIGIFTLVFAVIFLYVPEGPTYLTRMNKHSEAESALRFYRGHDIDTVELLKEIQEGIEEKAKRTSSIKKSLMSKGVLRGLVACVGLTIFQQLSGVDCFILYAVQIFQATATSIDAYSSSMIIAAVQTISAAMAVFIVEKARRRLLLFISTIGSGICLGVMGAYFHMQEFRIDFPGFRFIPIGSFTIFSLAFAVGLGPVLWMINGELFPHEIKGVANGITISTNWIFTFIVTKTFPIAMVDLGAQYSFYFFAICMAVCIVFIKFCVPETKGKTLEEIQIELNGRHIYKNQSDIKM</sequence>
<comment type="caution">
    <text evidence="12">The sequence shown here is derived from an EMBL/GenBank/DDBJ whole genome shotgun (WGS) entry which is preliminary data.</text>
</comment>
<name>A0AAN7V6U1_9COLE</name>
<dbReference type="PRINTS" id="PR00171">
    <property type="entry name" value="SUGRTRNSPORT"/>
</dbReference>
<feature type="transmembrane region" description="Helical" evidence="10">
    <location>
        <begin position="357"/>
        <end position="377"/>
    </location>
</feature>
<dbReference type="PROSITE" id="PS50850">
    <property type="entry name" value="MFS"/>
    <property type="match status" value="1"/>
</dbReference>
<keyword evidence="8" id="KW-0325">Glycoprotein</keyword>
<evidence type="ECO:0000256" key="3">
    <source>
        <dbReference type="ARBA" id="ARBA00022475"/>
    </source>
</evidence>
<feature type="domain" description="Major facilitator superfamily (MFS) profile" evidence="11">
    <location>
        <begin position="1"/>
        <end position="381"/>
    </location>
</feature>
<evidence type="ECO:0000256" key="4">
    <source>
        <dbReference type="ARBA" id="ARBA00022597"/>
    </source>
</evidence>
<dbReference type="GO" id="GO:0005886">
    <property type="term" value="C:plasma membrane"/>
    <property type="evidence" value="ECO:0007669"/>
    <property type="project" value="UniProtKB-SubCell"/>
</dbReference>
<dbReference type="PANTHER" id="PTHR48021">
    <property type="match status" value="1"/>
</dbReference>
<evidence type="ECO:0000256" key="8">
    <source>
        <dbReference type="ARBA" id="ARBA00023180"/>
    </source>
</evidence>
<evidence type="ECO:0000313" key="12">
    <source>
        <dbReference type="EMBL" id="KAK5640899.1"/>
    </source>
</evidence>
<dbReference type="SUPFAM" id="SSF103473">
    <property type="entry name" value="MFS general substrate transporter"/>
    <property type="match status" value="1"/>
</dbReference>
<dbReference type="AlphaFoldDB" id="A0AAN7V6U1"/>
<dbReference type="Pfam" id="PF00083">
    <property type="entry name" value="Sugar_tr"/>
    <property type="match status" value="1"/>
</dbReference>
<dbReference type="NCBIfam" id="TIGR00879">
    <property type="entry name" value="SP"/>
    <property type="match status" value="1"/>
</dbReference>
<dbReference type="GO" id="GO:0022857">
    <property type="term" value="F:transmembrane transporter activity"/>
    <property type="evidence" value="ECO:0007669"/>
    <property type="project" value="InterPro"/>
</dbReference>
<evidence type="ECO:0000256" key="9">
    <source>
        <dbReference type="RuleBase" id="RU003346"/>
    </source>
</evidence>
<protein>
    <recommendedName>
        <fullName evidence="11">Major facilitator superfamily (MFS) profile domain-containing protein</fullName>
    </recommendedName>
</protein>
<keyword evidence="7 10" id="KW-0472">Membrane</keyword>
<keyword evidence="4" id="KW-0762">Sugar transport</keyword>
<keyword evidence="2 9" id="KW-0813">Transport</keyword>
<dbReference type="InterPro" id="IPR020846">
    <property type="entry name" value="MFS_dom"/>
</dbReference>
<reference evidence="12 13" key="1">
    <citation type="journal article" date="2024" name="Insects">
        <title>An Improved Chromosome-Level Genome Assembly of the Firefly Pyrocoelia pectoralis.</title>
        <authorList>
            <person name="Fu X."/>
            <person name="Meyer-Rochow V.B."/>
            <person name="Ballantyne L."/>
            <person name="Zhu X."/>
        </authorList>
    </citation>
    <scope>NUCLEOTIDE SEQUENCE [LARGE SCALE GENOMIC DNA]</scope>
    <source>
        <strain evidence="12">XCY_ONT2</strain>
    </source>
</reference>
<feature type="transmembrane region" description="Helical" evidence="10">
    <location>
        <begin position="111"/>
        <end position="128"/>
    </location>
</feature>
<dbReference type="InterPro" id="IPR005829">
    <property type="entry name" value="Sugar_transporter_CS"/>
</dbReference>
<dbReference type="PANTHER" id="PTHR48021:SF86">
    <property type="entry name" value="FACILITATED TREHALOSE TRANSPORTER TRET1-1-LIKE PROTEIN"/>
    <property type="match status" value="1"/>
</dbReference>
<feature type="transmembrane region" description="Helical" evidence="10">
    <location>
        <begin position="326"/>
        <end position="351"/>
    </location>
</feature>
<evidence type="ECO:0000259" key="11">
    <source>
        <dbReference type="PROSITE" id="PS50850"/>
    </source>
</evidence>
<dbReference type="Gene3D" id="1.20.1250.20">
    <property type="entry name" value="MFS general substrate transporter like domains"/>
    <property type="match status" value="1"/>
</dbReference>
<comment type="similarity">
    <text evidence="9">Belongs to the major facilitator superfamily. Sugar transporter (TC 2.A.1.1) family.</text>
</comment>